<evidence type="ECO:0000313" key="3">
    <source>
        <dbReference type="Proteomes" id="UP001160148"/>
    </source>
</evidence>
<name>A0AAV0XRA9_9HEMI</name>
<comment type="caution">
    <text evidence="2">The sequence shown here is derived from an EMBL/GenBank/DDBJ whole genome shotgun (WGS) entry which is preliminary data.</text>
</comment>
<evidence type="ECO:0000259" key="1">
    <source>
        <dbReference type="PROSITE" id="PS50235"/>
    </source>
</evidence>
<proteinExistence type="predicted"/>
<keyword evidence="3" id="KW-1185">Reference proteome</keyword>
<dbReference type="PROSITE" id="PS50235">
    <property type="entry name" value="USP_3"/>
    <property type="match status" value="1"/>
</dbReference>
<accession>A0AAV0XRA9</accession>
<reference evidence="2 3" key="1">
    <citation type="submission" date="2023-01" db="EMBL/GenBank/DDBJ databases">
        <authorList>
            <person name="Whitehead M."/>
        </authorList>
    </citation>
    <scope>NUCLEOTIDE SEQUENCE [LARGE SCALE GENOMIC DNA]</scope>
</reference>
<dbReference type="EMBL" id="CARXXK010000683">
    <property type="protein sequence ID" value="CAI6371025.1"/>
    <property type="molecule type" value="Genomic_DNA"/>
</dbReference>
<dbReference type="InterPro" id="IPR038765">
    <property type="entry name" value="Papain-like_cys_pep_sf"/>
</dbReference>
<dbReference type="AlphaFoldDB" id="A0AAV0XRA9"/>
<gene>
    <name evidence="2" type="ORF">MEUPH1_LOCUS25080</name>
</gene>
<dbReference type="Proteomes" id="UP001160148">
    <property type="component" value="Unassembled WGS sequence"/>
</dbReference>
<dbReference type="SUPFAM" id="SSF54001">
    <property type="entry name" value="Cysteine proteinases"/>
    <property type="match status" value="1"/>
</dbReference>
<dbReference type="InterPro" id="IPR028889">
    <property type="entry name" value="USP"/>
</dbReference>
<dbReference type="Gene3D" id="3.90.70.10">
    <property type="entry name" value="Cysteine proteinases"/>
    <property type="match status" value="1"/>
</dbReference>
<sequence length="347" mass="39253">MTENNATEVWKKTVIKKKRSSHSYLVSQAGFEHVGFNKKGSITPIFLLKNGNSFTNRAIMVPGVGKMLLNNTCSVDSVLSILASSAADSLKFKNAIINKSSSNKTAKFILKMISQNDFKDIYYERLLLVLQIFGDKIKYLVGGLKSIDMTNTAVSMASKLMAHMPSFIRNSNCKNNFCSVKYIETTSTMISLNKFNDEFSIQEELYEYLRESEEKCVYCGHQRISSIHPTTHILVELISLPEDLEASTSTVNIEKSSVTLVRQNFAKPNNIKLCEIEKNLTAISEMYYLRGVINFHGGERRGLRSSTGHYTASAFRSNGKWETYDDMKTTVQSTKQEYDVEFLIYTI</sequence>
<evidence type="ECO:0000313" key="2">
    <source>
        <dbReference type="EMBL" id="CAI6371025.1"/>
    </source>
</evidence>
<organism evidence="2 3">
    <name type="scientific">Macrosiphum euphorbiae</name>
    <name type="common">potato aphid</name>
    <dbReference type="NCBI Taxonomy" id="13131"/>
    <lineage>
        <taxon>Eukaryota</taxon>
        <taxon>Metazoa</taxon>
        <taxon>Ecdysozoa</taxon>
        <taxon>Arthropoda</taxon>
        <taxon>Hexapoda</taxon>
        <taxon>Insecta</taxon>
        <taxon>Pterygota</taxon>
        <taxon>Neoptera</taxon>
        <taxon>Paraneoptera</taxon>
        <taxon>Hemiptera</taxon>
        <taxon>Sternorrhyncha</taxon>
        <taxon>Aphidomorpha</taxon>
        <taxon>Aphidoidea</taxon>
        <taxon>Aphididae</taxon>
        <taxon>Macrosiphini</taxon>
        <taxon>Macrosiphum</taxon>
    </lineage>
</organism>
<feature type="domain" description="USP" evidence="1">
    <location>
        <begin position="64"/>
        <end position="347"/>
    </location>
</feature>
<protein>
    <recommendedName>
        <fullName evidence="1">USP domain-containing protein</fullName>
    </recommendedName>
</protein>